<proteinExistence type="predicted"/>
<sequence>MPRLPPLVRLGLAVRRGFGRFTPDPFVVAVAMTVVTLVAGALALGGGPSDLVNVVRMWSAPGGLWSLLAFAGQMSLMLTLGTALAAAPPVRRGLHALARLASGPRALVGLVAFVSCTLCLLNWSLGLVCGAMFARTAGDEARRRKFALHYPLLCAAGYAGMMVWHGGLSGTAPLKATTLADLTEVLGPDLAARVGPIALGHSLFGGLNLVVTVGLWLLAPLVFMALTPAEGADPDPQPAPGGGSPSPSDTSSETGPEEHVPSALPPEGALDRIERSPLVVWALAAPAAAALVFALEGSGGVDLNAINLALWVLALVLHGRPDALVRACDAGARACAGILLLFPLYGGIMGVMKGTGLAAALAGVFAAADPRAFTTLTFVSAGVLNLFVPSGGGQWAVQGPIVMSAALERGVDPTHALLAIAYGDQWTNMLQPFWAVPLLAITGVRARDIIGYCTLWMLAGGLWIAGCLFLASL</sequence>
<dbReference type="EMBL" id="JAIRAU010000056">
    <property type="protein sequence ID" value="MBZ5715104.1"/>
    <property type="molecule type" value="Genomic_DNA"/>
</dbReference>
<comment type="caution">
    <text evidence="3">The sequence shown here is derived from an EMBL/GenBank/DDBJ whole genome shotgun (WGS) entry which is preliminary data.</text>
</comment>
<keyword evidence="2" id="KW-0812">Transmembrane</keyword>
<evidence type="ECO:0000313" key="4">
    <source>
        <dbReference type="Proteomes" id="UP001139031"/>
    </source>
</evidence>
<feature type="transmembrane region" description="Helical" evidence="2">
    <location>
        <begin position="203"/>
        <end position="226"/>
    </location>
</feature>
<evidence type="ECO:0000256" key="1">
    <source>
        <dbReference type="SAM" id="MobiDB-lite"/>
    </source>
</evidence>
<accession>A0ABS7U3W5</accession>
<feature type="region of interest" description="Disordered" evidence="1">
    <location>
        <begin position="232"/>
        <end position="267"/>
    </location>
</feature>
<evidence type="ECO:0000256" key="2">
    <source>
        <dbReference type="SAM" id="Phobius"/>
    </source>
</evidence>
<organism evidence="3 4">
    <name type="scientific">Nannocystis pusilla</name>
    <dbReference type="NCBI Taxonomy" id="889268"/>
    <lineage>
        <taxon>Bacteria</taxon>
        <taxon>Pseudomonadati</taxon>
        <taxon>Myxococcota</taxon>
        <taxon>Polyangia</taxon>
        <taxon>Nannocystales</taxon>
        <taxon>Nannocystaceae</taxon>
        <taxon>Nannocystis</taxon>
    </lineage>
</organism>
<feature type="transmembrane region" description="Helical" evidence="2">
    <location>
        <begin position="146"/>
        <end position="164"/>
    </location>
</feature>
<keyword evidence="4" id="KW-1185">Reference proteome</keyword>
<name>A0ABS7U3W5_9BACT</name>
<feature type="transmembrane region" description="Helical" evidence="2">
    <location>
        <begin position="330"/>
        <end position="352"/>
    </location>
</feature>
<evidence type="ECO:0000313" key="3">
    <source>
        <dbReference type="EMBL" id="MBZ5715104.1"/>
    </source>
</evidence>
<feature type="transmembrane region" description="Helical" evidence="2">
    <location>
        <begin position="301"/>
        <end position="318"/>
    </location>
</feature>
<feature type="transmembrane region" description="Helical" evidence="2">
    <location>
        <begin position="64"/>
        <end position="87"/>
    </location>
</feature>
<feature type="transmembrane region" description="Helical" evidence="2">
    <location>
        <begin position="278"/>
        <end position="295"/>
    </location>
</feature>
<dbReference type="PANTHER" id="PTHR41983">
    <property type="entry name" value="SHORT-CHAIN FATTY ACID TRANSPORTER-RELATED"/>
    <property type="match status" value="1"/>
</dbReference>
<feature type="transmembrane region" description="Helical" evidence="2">
    <location>
        <begin position="107"/>
        <end position="134"/>
    </location>
</feature>
<dbReference type="Proteomes" id="UP001139031">
    <property type="component" value="Unassembled WGS sequence"/>
</dbReference>
<reference evidence="3" key="1">
    <citation type="submission" date="2021-08" db="EMBL/GenBank/DDBJ databases">
        <authorList>
            <person name="Stevens D.C."/>
        </authorList>
    </citation>
    <scope>NUCLEOTIDE SEQUENCE</scope>
    <source>
        <strain evidence="3">DSM 53165</strain>
    </source>
</reference>
<feature type="transmembrane region" description="Helical" evidence="2">
    <location>
        <begin position="26"/>
        <end position="44"/>
    </location>
</feature>
<feature type="compositionally biased region" description="Low complexity" evidence="1">
    <location>
        <begin position="245"/>
        <end position="254"/>
    </location>
</feature>
<feature type="transmembrane region" description="Helical" evidence="2">
    <location>
        <begin position="372"/>
        <end position="388"/>
    </location>
</feature>
<keyword evidence="2" id="KW-1133">Transmembrane helix</keyword>
<dbReference type="RefSeq" id="WP_224196846.1">
    <property type="nucleotide sequence ID" value="NZ_JAIRAU010000056.1"/>
</dbReference>
<keyword evidence="2" id="KW-0472">Membrane</keyword>
<protein>
    <submittedName>
        <fullName evidence="3">TIGR00366 family protein</fullName>
    </submittedName>
</protein>
<dbReference type="PANTHER" id="PTHR41983:SF2">
    <property type="entry name" value="SHORT-CHAIN FATTY ACID TRANSPORTER-RELATED"/>
    <property type="match status" value="1"/>
</dbReference>
<dbReference type="Pfam" id="PF02667">
    <property type="entry name" value="SCFA_trans"/>
    <property type="match status" value="1"/>
</dbReference>
<gene>
    <name evidence="3" type="ORF">K7C98_38215</name>
</gene>
<feature type="transmembrane region" description="Helical" evidence="2">
    <location>
        <begin position="449"/>
        <end position="471"/>
    </location>
</feature>
<dbReference type="InterPro" id="IPR006160">
    <property type="entry name" value="SCFA_transpt_AtoE"/>
</dbReference>